<sequence length="113" mass="13439">MTQARWTVKFIFMYIDVNARYETNKFKEARFTHYMVKYGLLATSIEEDDVIEFVNQLPVEDPAKTIYKVLPVSGKVRMYKQWDIVEIFAEDTDKERQYFLGGPDKKELEIIVD</sequence>
<reference evidence="1" key="1">
    <citation type="submission" date="2020-01" db="EMBL/GenBank/DDBJ databases">
        <title>Identification and distribution of gene clusters putatively required for synthesis of sphingolipid metabolism inhibitors in phylogenetically diverse species of the filamentous fungus Fusarium.</title>
        <authorList>
            <person name="Kim H.-S."/>
            <person name="Busman M."/>
            <person name="Brown D.W."/>
            <person name="Divon H."/>
            <person name="Uhlig S."/>
            <person name="Proctor R.H."/>
        </authorList>
    </citation>
    <scope>NUCLEOTIDE SEQUENCE</scope>
    <source>
        <strain evidence="1">NRRL 31653</strain>
    </source>
</reference>
<organism evidence="1 2">
    <name type="scientific">Fusarium agapanthi</name>
    <dbReference type="NCBI Taxonomy" id="1803897"/>
    <lineage>
        <taxon>Eukaryota</taxon>
        <taxon>Fungi</taxon>
        <taxon>Dikarya</taxon>
        <taxon>Ascomycota</taxon>
        <taxon>Pezizomycotina</taxon>
        <taxon>Sordariomycetes</taxon>
        <taxon>Hypocreomycetidae</taxon>
        <taxon>Hypocreales</taxon>
        <taxon>Nectriaceae</taxon>
        <taxon>Fusarium</taxon>
        <taxon>Fusarium fujikuroi species complex</taxon>
    </lineage>
</organism>
<evidence type="ECO:0000313" key="2">
    <source>
        <dbReference type="Proteomes" id="UP000737391"/>
    </source>
</evidence>
<gene>
    <name evidence="1" type="ORF">FAGAP_4313</name>
</gene>
<dbReference type="AlphaFoldDB" id="A0A9P5EG14"/>
<evidence type="ECO:0000313" key="1">
    <source>
        <dbReference type="EMBL" id="KAF4499523.1"/>
    </source>
</evidence>
<dbReference type="Proteomes" id="UP000737391">
    <property type="component" value="Unassembled WGS sequence"/>
</dbReference>
<comment type="caution">
    <text evidence="1">The sequence shown here is derived from an EMBL/GenBank/DDBJ whole genome shotgun (WGS) entry which is preliminary data.</text>
</comment>
<name>A0A9P5EG14_9HYPO</name>
<protein>
    <submittedName>
        <fullName evidence="1">Uncharacterized protein</fullName>
    </submittedName>
</protein>
<keyword evidence="2" id="KW-1185">Reference proteome</keyword>
<proteinExistence type="predicted"/>
<dbReference type="EMBL" id="LUFC02000252">
    <property type="protein sequence ID" value="KAF4499523.1"/>
    <property type="molecule type" value="Genomic_DNA"/>
</dbReference>
<accession>A0A9P5EG14</accession>